<proteinExistence type="predicted"/>
<dbReference type="RefSeq" id="WP_001049722.1">
    <property type="nucleotide sequence ID" value="NZ_BPLB01000003.1"/>
</dbReference>
<dbReference type="AlphaFoldDB" id="A0A1J9YSS3"/>
<feature type="domain" description="N-acetyltransferase" evidence="1">
    <location>
        <begin position="3"/>
        <end position="155"/>
    </location>
</feature>
<keyword evidence="2" id="KW-0012">Acyltransferase</keyword>
<dbReference type="PANTHER" id="PTHR43617:SF22">
    <property type="entry name" value="L-AMINO ACID N-ACETYLTRANSFERASE AAAT"/>
    <property type="match status" value="1"/>
</dbReference>
<dbReference type="GeneID" id="75084282"/>
<dbReference type="InterPro" id="IPR016181">
    <property type="entry name" value="Acyl_CoA_acyltransferase"/>
</dbReference>
<reference evidence="2 4" key="1">
    <citation type="submission" date="2017-04" db="EMBL/GenBank/DDBJ databases">
        <authorList>
            <person name="Criscuolo A."/>
        </authorList>
    </citation>
    <scope>NUCLEOTIDE SEQUENCE [LARGE SCALE GENOMIC DNA]</scope>
    <source>
        <strain evidence="2">16-00221</strain>
    </source>
</reference>
<dbReference type="Proteomes" id="UP001221092">
    <property type="component" value="Chromosome"/>
</dbReference>
<gene>
    <name evidence="2" type="primary">bltD_4</name>
    <name evidence="2" type="ORF">BACERE00221_04181</name>
    <name evidence="3" type="ORF">P3K65_05215</name>
</gene>
<organism evidence="2 4">
    <name type="scientific">Bacillus paranthracis</name>
    <dbReference type="NCBI Taxonomy" id="2026186"/>
    <lineage>
        <taxon>Bacteria</taxon>
        <taxon>Bacillati</taxon>
        <taxon>Bacillota</taxon>
        <taxon>Bacilli</taxon>
        <taxon>Bacillales</taxon>
        <taxon>Bacillaceae</taxon>
        <taxon>Bacillus</taxon>
        <taxon>Bacillus cereus group</taxon>
    </lineage>
</organism>
<dbReference type="EC" id="2.3.1.57" evidence="2"/>
<protein>
    <submittedName>
        <fullName evidence="3">GNAT family protein</fullName>
    </submittedName>
    <submittedName>
        <fullName evidence="2">Spermine/spermidine acetyltransferase</fullName>
        <ecNumber evidence="2">2.3.1.57</ecNumber>
    </submittedName>
</protein>
<dbReference type="PANTHER" id="PTHR43617">
    <property type="entry name" value="L-AMINO ACID N-ACETYLTRANSFERASE"/>
    <property type="match status" value="1"/>
</dbReference>
<dbReference type="PROSITE" id="PS51186">
    <property type="entry name" value="GNAT"/>
    <property type="match status" value="1"/>
</dbReference>
<evidence type="ECO:0000313" key="3">
    <source>
        <dbReference type="EMBL" id="WES07866.1"/>
    </source>
</evidence>
<accession>A0A1J9YSS3</accession>
<evidence type="ECO:0000313" key="4">
    <source>
        <dbReference type="Proteomes" id="UP000194435"/>
    </source>
</evidence>
<evidence type="ECO:0000259" key="1">
    <source>
        <dbReference type="PROSITE" id="PS51186"/>
    </source>
</evidence>
<evidence type="ECO:0000313" key="2">
    <source>
        <dbReference type="EMBL" id="SME35950.1"/>
    </source>
</evidence>
<sequence length="160" mass="18585">MNLKLIDVTEENFFEIINLKSDKLQEKHIQIYERWVGSNAFFLAACQTFGFTPKAIYDNDVLIGFASYGFRNETKQYELISMMLGHQYQGIGYGVPVLKAVIDSMVQTYKCEEIFLSVIHDNERAKRIYEKVGFRPTGEIEEGHHPELVYCLKLKNYVNV</sequence>
<dbReference type="GO" id="GO:0004145">
    <property type="term" value="F:diamine N-acetyltransferase activity"/>
    <property type="evidence" value="ECO:0007669"/>
    <property type="project" value="UniProtKB-EC"/>
</dbReference>
<dbReference type="InterPro" id="IPR050276">
    <property type="entry name" value="MshD_Acetyltransferase"/>
</dbReference>
<dbReference type="Pfam" id="PF00583">
    <property type="entry name" value="Acetyltransf_1"/>
    <property type="match status" value="1"/>
</dbReference>
<dbReference type="SUPFAM" id="SSF55729">
    <property type="entry name" value="Acyl-CoA N-acyltransferases (Nat)"/>
    <property type="match status" value="1"/>
</dbReference>
<dbReference type="EMBL" id="CP119629">
    <property type="protein sequence ID" value="WES07866.1"/>
    <property type="molecule type" value="Genomic_DNA"/>
</dbReference>
<keyword evidence="2" id="KW-0808">Transferase</keyword>
<dbReference type="InterPro" id="IPR000182">
    <property type="entry name" value="GNAT_dom"/>
</dbReference>
<dbReference type="Proteomes" id="UP000194435">
    <property type="component" value="Unassembled WGS sequence"/>
</dbReference>
<name>A0A1J9YSS3_9BACI</name>
<dbReference type="Gene3D" id="3.40.630.30">
    <property type="match status" value="1"/>
</dbReference>
<reference evidence="3" key="2">
    <citation type="submission" date="2023-03" db="EMBL/GenBank/DDBJ databases">
        <authorList>
            <person name="Liu Z."/>
        </authorList>
    </citation>
    <scope>NUCLEOTIDE SEQUENCE</scope>
    <source>
        <strain evidence="3">Bc006</strain>
    </source>
</reference>
<dbReference type="EMBL" id="FWZC01000066">
    <property type="protein sequence ID" value="SME35950.1"/>
    <property type="molecule type" value="Genomic_DNA"/>
</dbReference>